<dbReference type="Proteomes" id="UP000597761">
    <property type="component" value="Unassembled WGS sequence"/>
</dbReference>
<gene>
    <name evidence="7" type="ORF">GCM10011512_00500</name>
</gene>
<dbReference type="Pfam" id="PF00271">
    <property type="entry name" value="Helicase_C"/>
    <property type="match status" value="1"/>
</dbReference>
<keyword evidence="2" id="KW-0862">Zinc</keyword>
<evidence type="ECO:0000313" key="7">
    <source>
        <dbReference type="EMBL" id="GGC77841.1"/>
    </source>
</evidence>
<dbReference type="Pfam" id="PF00176">
    <property type="entry name" value="SNF2-rel_dom"/>
    <property type="match status" value="1"/>
</dbReference>
<dbReference type="PROSITE" id="PS51192">
    <property type="entry name" value="HELICASE_ATP_BIND_1"/>
    <property type="match status" value="1"/>
</dbReference>
<keyword evidence="8" id="KW-1185">Reference proteome</keyword>
<dbReference type="InterPro" id="IPR000330">
    <property type="entry name" value="SNF2_N"/>
</dbReference>
<keyword evidence="7" id="KW-0547">Nucleotide-binding</keyword>
<evidence type="ECO:0000259" key="5">
    <source>
        <dbReference type="PROSITE" id="PS51192"/>
    </source>
</evidence>
<dbReference type="Gene3D" id="3.40.50.10810">
    <property type="entry name" value="Tandem AAA-ATPase domain"/>
    <property type="match status" value="1"/>
</dbReference>
<dbReference type="PROSITE" id="PS50966">
    <property type="entry name" value="ZF_SWIM"/>
    <property type="match status" value="1"/>
</dbReference>
<keyword evidence="7" id="KW-0067">ATP-binding</keyword>
<dbReference type="PROSITE" id="PS51194">
    <property type="entry name" value="HELICASE_CTER"/>
    <property type="match status" value="1"/>
</dbReference>
<dbReference type="InterPro" id="IPR049730">
    <property type="entry name" value="SNF2/RAD54-like_C"/>
</dbReference>
<dbReference type="InterPro" id="IPR014001">
    <property type="entry name" value="Helicase_ATP-bd"/>
</dbReference>
<evidence type="ECO:0000259" key="4">
    <source>
        <dbReference type="PROSITE" id="PS50966"/>
    </source>
</evidence>
<feature type="domain" description="Helicase ATP-binding" evidence="5">
    <location>
        <begin position="672"/>
        <end position="843"/>
    </location>
</feature>
<sequence length="1128" mass="125055">MPTVPLIDAQDLLRVVGGPAMHRGKAYMRDGAVISLEWDADARRLSSRVQGGEPVPYRTRLTLAPLRDGRHRIASTSCDCPVGAACKHVAATVLQANADHARDRHRTEKERARAARTTEPDWREHVETLLPGEDTDDGEAAPTPLGLQFELRELGDTFSRWAASRGIKRRSANHKLGVRPVIRNEKGRWVRNQLAWSNIAYQTQGLTFDADQHRWFSQFPGLHRAAGVGYFGQNDSWLYLDDFANPLLWQLLDEATRLGIPLVSSAKDTAVRIGRRARISLDAERVEAAEDPQTGDGDVRVVPVLDVDGRTSDLTGVSTIADHGVYVRREITDPQGAAGPAGASAEILLAPLEERLGATQKELLTQPGGFVIPAADADEFVHDVYPALADRILVTSTDGSVPLPVPQPPTLVLEVEYAEGPTVEARWHWEYAHGARVSRRPLRRSPGAPGHRDRDAEDAVLARTAVALAGPGADTDDGAKDATVADRTLHDIDAAEFVEHTLPRLVDVDGVEVHDLGTRPDFRELDETPRLVVSTVDSTERDWFDLGLMVRIAGHEIPFRKIFEALSAGKTKVMLVDKSYFSIDRPEFHRLRDLIDDARELREWETGPRISRFQAGLWEELEELAWETHESAAWSRTVAGLLDVDAVPAPALPAGLDADLRPYQRDGFTWLTFLYEHGLGGVLADDMGLGKTLQTLALVAHAREHPGAGAGTDTERRAPFLVVAPTSVVHNWVAEAARFTPGLTVRALTRTEGKAAGSLAEAVDGADVVVTSYALLRLDERAYQKREWAGLILDEAQFVKNRTARVHQAARDLAAPFKLAITGTPMENNLMELWSMFAIAAPGLFPTSRVFTEDYVKPIERNADTRMLDRLRTRVRPLMMRRTKEMVARDLPEKQEQTLEVELDEAHRRIYETQLQRERQKVLGLLDDLDRQRFIVFRSLTLLRMLSLDAALVDEEHEGVPSAKLDALMEKLDDVLAEGHRALVFSQFTSFLGRAADRLDEAGIRYAYLDGSTTKRGEVVDSFKQGDAGVFLISLKAGGFGLNLTEADYVFLLDPWWNPAAEEQAIDRTHRIGQTRNVMVYRLVSAGTIEEKVMALKEQKAALFASVIDDENAFSAAVTAEDIRSLLE</sequence>
<keyword evidence="2" id="KW-0863">Zinc-finger</keyword>
<evidence type="ECO:0000259" key="6">
    <source>
        <dbReference type="PROSITE" id="PS51194"/>
    </source>
</evidence>
<dbReference type="InterPro" id="IPR007527">
    <property type="entry name" value="Znf_SWIM"/>
</dbReference>
<dbReference type="GO" id="GO:0004386">
    <property type="term" value="F:helicase activity"/>
    <property type="evidence" value="ECO:0007669"/>
    <property type="project" value="UniProtKB-KW"/>
</dbReference>
<keyword evidence="2" id="KW-0479">Metal-binding</keyword>
<dbReference type="CDD" id="cd18012">
    <property type="entry name" value="DEXQc_arch_SWI2_SNF2"/>
    <property type="match status" value="1"/>
</dbReference>
<protein>
    <submittedName>
        <fullName evidence="7">DNA helicase</fullName>
    </submittedName>
</protein>
<dbReference type="CDD" id="cd18793">
    <property type="entry name" value="SF2_C_SNF"/>
    <property type="match status" value="1"/>
</dbReference>
<dbReference type="RefSeq" id="WP_188664582.1">
    <property type="nucleotide sequence ID" value="NZ_BMJI01000001.1"/>
</dbReference>
<feature type="region of interest" description="Disordered" evidence="3">
    <location>
        <begin position="100"/>
        <end position="120"/>
    </location>
</feature>
<keyword evidence="1" id="KW-0378">Hydrolase</keyword>
<name>A0ABQ1NI48_9MICC</name>
<reference evidence="8" key="1">
    <citation type="journal article" date="2019" name="Int. J. Syst. Evol. Microbiol.">
        <title>The Global Catalogue of Microorganisms (GCM) 10K type strain sequencing project: providing services to taxonomists for standard genome sequencing and annotation.</title>
        <authorList>
            <consortium name="The Broad Institute Genomics Platform"/>
            <consortium name="The Broad Institute Genome Sequencing Center for Infectious Disease"/>
            <person name="Wu L."/>
            <person name="Ma J."/>
        </authorList>
    </citation>
    <scope>NUCLEOTIDE SEQUENCE [LARGE SCALE GENOMIC DNA]</scope>
    <source>
        <strain evidence="8">CGMCC 1.15480</strain>
    </source>
</reference>
<evidence type="ECO:0000313" key="8">
    <source>
        <dbReference type="Proteomes" id="UP000597761"/>
    </source>
</evidence>
<evidence type="ECO:0000256" key="1">
    <source>
        <dbReference type="ARBA" id="ARBA00022801"/>
    </source>
</evidence>
<evidence type="ECO:0000256" key="3">
    <source>
        <dbReference type="SAM" id="MobiDB-lite"/>
    </source>
</evidence>
<dbReference type="PANTHER" id="PTHR10799">
    <property type="entry name" value="SNF2/RAD54 HELICASE FAMILY"/>
    <property type="match status" value="1"/>
</dbReference>
<accession>A0ABQ1NI48</accession>
<dbReference type="Gene3D" id="3.40.50.300">
    <property type="entry name" value="P-loop containing nucleotide triphosphate hydrolases"/>
    <property type="match status" value="1"/>
</dbReference>
<dbReference type="SMART" id="SM00490">
    <property type="entry name" value="HELICc"/>
    <property type="match status" value="1"/>
</dbReference>
<keyword evidence="7" id="KW-0347">Helicase</keyword>
<feature type="domain" description="Helicase C-terminal" evidence="6">
    <location>
        <begin position="964"/>
        <end position="1127"/>
    </location>
</feature>
<evidence type="ECO:0000256" key="2">
    <source>
        <dbReference type="PROSITE-ProRule" id="PRU00325"/>
    </source>
</evidence>
<dbReference type="SUPFAM" id="SSF52540">
    <property type="entry name" value="P-loop containing nucleoside triphosphate hydrolases"/>
    <property type="match status" value="2"/>
</dbReference>
<proteinExistence type="predicted"/>
<comment type="caution">
    <text evidence="7">The sequence shown here is derived from an EMBL/GenBank/DDBJ whole genome shotgun (WGS) entry which is preliminary data.</text>
</comment>
<dbReference type="InterPro" id="IPR027417">
    <property type="entry name" value="P-loop_NTPase"/>
</dbReference>
<dbReference type="SMART" id="SM00487">
    <property type="entry name" value="DEXDc"/>
    <property type="match status" value="1"/>
</dbReference>
<feature type="domain" description="SWIM-type" evidence="4">
    <location>
        <begin position="57"/>
        <end position="97"/>
    </location>
</feature>
<dbReference type="InterPro" id="IPR001650">
    <property type="entry name" value="Helicase_C-like"/>
</dbReference>
<dbReference type="EMBL" id="BMJI01000001">
    <property type="protein sequence ID" value="GGC77841.1"/>
    <property type="molecule type" value="Genomic_DNA"/>
</dbReference>
<organism evidence="7 8">
    <name type="scientific">Tersicoccus solisilvae</name>
    <dbReference type="NCBI Taxonomy" id="1882339"/>
    <lineage>
        <taxon>Bacteria</taxon>
        <taxon>Bacillati</taxon>
        <taxon>Actinomycetota</taxon>
        <taxon>Actinomycetes</taxon>
        <taxon>Micrococcales</taxon>
        <taxon>Micrococcaceae</taxon>
        <taxon>Tersicoccus</taxon>
    </lineage>
</organism>
<dbReference type="InterPro" id="IPR038718">
    <property type="entry name" value="SNF2-like_sf"/>
</dbReference>